<sequence>MPLGVDINEYEYRVLLDLLKKGHPNATSKIGAGLCGFQVRAYPGADNAEARAFYAVRRDGTAEDFSYIKCLGVLFPGA</sequence>
<organism evidence="1 2">
    <name type="scientific">Gonium pectorale</name>
    <name type="common">Green alga</name>
    <dbReference type="NCBI Taxonomy" id="33097"/>
    <lineage>
        <taxon>Eukaryota</taxon>
        <taxon>Viridiplantae</taxon>
        <taxon>Chlorophyta</taxon>
        <taxon>core chlorophytes</taxon>
        <taxon>Chlorophyceae</taxon>
        <taxon>CS clade</taxon>
        <taxon>Chlamydomonadales</taxon>
        <taxon>Volvocaceae</taxon>
        <taxon>Gonium</taxon>
    </lineage>
</organism>
<comment type="caution">
    <text evidence="1">The sequence shown here is derived from an EMBL/GenBank/DDBJ whole genome shotgun (WGS) entry which is preliminary data.</text>
</comment>
<proteinExistence type="predicted"/>
<gene>
    <name evidence="1" type="ORF">GPECTOR_34g806</name>
</gene>
<evidence type="ECO:0000313" key="1">
    <source>
        <dbReference type="EMBL" id="KXZ47647.1"/>
    </source>
</evidence>
<protein>
    <submittedName>
        <fullName evidence="1">Uncharacterized protein</fullName>
    </submittedName>
</protein>
<accession>A0A150GCS7</accession>
<dbReference type="Gene3D" id="3.10.450.40">
    <property type="match status" value="1"/>
</dbReference>
<dbReference type="OrthoDB" id="409625at2759"/>
<reference evidence="2" key="1">
    <citation type="journal article" date="2016" name="Nat. Commun.">
        <title>The Gonium pectorale genome demonstrates co-option of cell cycle regulation during the evolution of multicellularity.</title>
        <authorList>
            <person name="Hanschen E.R."/>
            <person name="Marriage T.N."/>
            <person name="Ferris P.J."/>
            <person name="Hamaji T."/>
            <person name="Toyoda A."/>
            <person name="Fujiyama A."/>
            <person name="Neme R."/>
            <person name="Noguchi H."/>
            <person name="Minakuchi Y."/>
            <person name="Suzuki M."/>
            <person name="Kawai-Toyooka H."/>
            <person name="Smith D.R."/>
            <person name="Sparks H."/>
            <person name="Anderson J."/>
            <person name="Bakaric R."/>
            <person name="Luria V."/>
            <person name="Karger A."/>
            <person name="Kirschner M.W."/>
            <person name="Durand P.M."/>
            <person name="Michod R.E."/>
            <person name="Nozaki H."/>
            <person name="Olson B.J."/>
        </authorList>
    </citation>
    <scope>NUCLEOTIDE SEQUENCE [LARGE SCALE GENOMIC DNA]</scope>
    <source>
        <strain evidence="2">NIES-2863</strain>
    </source>
</reference>
<evidence type="ECO:0000313" key="2">
    <source>
        <dbReference type="Proteomes" id="UP000075714"/>
    </source>
</evidence>
<dbReference type="Proteomes" id="UP000075714">
    <property type="component" value="Unassembled WGS sequence"/>
</dbReference>
<dbReference type="EMBL" id="LSYV01000035">
    <property type="protein sequence ID" value="KXZ47647.1"/>
    <property type="molecule type" value="Genomic_DNA"/>
</dbReference>
<dbReference type="Pfam" id="PF11523">
    <property type="entry name" value="DUF3223"/>
    <property type="match status" value="1"/>
</dbReference>
<dbReference type="PANTHER" id="PTHR33415:SF12">
    <property type="entry name" value="PROTEIN EMBRYO DEFECTIVE 514"/>
    <property type="match status" value="1"/>
</dbReference>
<dbReference type="PANTHER" id="PTHR33415">
    <property type="entry name" value="PROTEIN EMBRYO DEFECTIVE 514"/>
    <property type="match status" value="1"/>
</dbReference>
<keyword evidence="2" id="KW-1185">Reference proteome</keyword>
<name>A0A150GCS7_GONPE</name>
<dbReference type="InterPro" id="IPR044673">
    <property type="entry name" value="DCL-like"/>
</dbReference>
<dbReference type="AlphaFoldDB" id="A0A150GCS7"/>